<comment type="similarity">
    <text evidence="1">Belongs to the YggT family.</text>
</comment>
<feature type="transmembrane region" description="Helical" evidence="2">
    <location>
        <begin position="10"/>
        <end position="27"/>
    </location>
</feature>
<sequence>MLLVIVADKLIFLLSMLIIITSILSWFQPDPRNPIVRLLHGIVDPLLHPIRTLLPTSMGMDFSPMVAILILYALQALLQKSVLS</sequence>
<keyword evidence="2" id="KW-1133">Transmembrane helix</keyword>
<evidence type="ECO:0000256" key="1">
    <source>
        <dbReference type="ARBA" id="ARBA00010894"/>
    </source>
</evidence>
<dbReference type="AlphaFoldDB" id="A0AA48K9J3"/>
<keyword evidence="4" id="KW-1185">Reference proteome</keyword>
<evidence type="ECO:0000256" key="2">
    <source>
        <dbReference type="SAM" id="Phobius"/>
    </source>
</evidence>
<evidence type="ECO:0000313" key="3">
    <source>
        <dbReference type="EMBL" id="BDU73130.1"/>
    </source>
</evidence>
<gene>
    <name evidence="3" type="ORF">METEAL_23040</name>
</gene>
<dbReference type="PANTHER" id="PTHR33219:SF14">
    <property type="entry name" value="PROTEIN COFACTOR ASSEMBLY OF COMPLEX C SUBUNIT B CCB3, CHLOROPLASTIC-RELATED"/>
    <property type="match status" value="1"/>
</dbReference>
<organism evidence="3 4">
    <name type="scientific">Mesoterricola silvestris</name>
    <dbReference type="NCBI Taxonomy" id="2927979"/>
    <lineage>
        <taxon>Bacteria</taxon>
        <taxon>Pseudomonadati</taxon>
        <taxon>Acidobacteriota</taxon>
        <taxon>Holophagae</taxon>
        <taxon>Holophagales</taxon>
        <taxon>Holophagaceae</taxon>
        <taxon>Mesoterricola</taxon>
    </lineage>
</organism>
<keyword evidence="2" id="KW-0472">Membrane</keyword>
<dbReference type="GO" id="GO:0016020">
    <property type="term" value="C:membrane"/>
    <property type="evidence" value="ECO:0007669"/>
    <property type="project" value="InterPro"/>
</dbReference>
<dbReference type="Pfam" id="PF02325">
    <property type="entry name" value="CCB3_YggT"/>
    <property type="match status" value="1"/>
</dbReference>
<evidence type="ECO:0000313" key="4">
    <source>
        <dbReference type="Proteomes" id="UP001238179"/>
    </source>
</evidence>
<dbReference type="EMBL" id="AP027080">
    <property type="protein sequence ID" value="BDU73130.1"/>
    <property type="molecule type" value="Genomic_DNA"/>
</dbReference>
<dbReference type="Proteomes" id="UP001238179">
    <property type="component" value="Chromosome"/>
</dbReference>
<dbReference type="RefSeq" id="WP_316411772.1">
    <property type="nucleotide sequence ID" value="NZ_AP027080.1"/>
</dbReference>
<name>A0AA48K9J3_9BACT</name>
<keyword evidence="2" id="KW-0812">Transmembrane</keyword>
<dbReference type="KEGG" id="msil:METEAL_23040"/>
<dbReference type="InterPro" id="IPR003425">
    <property type="entry name" value="CCB3/YggT"/>
</dbReference>
<dbReference type="PANTHER" id="PTHR33219">
    <property type="entry name" value="YLMG HOMOLOG PROTEIN 2, CHLOROPLASTIC"/>
    <property type="match status" value="1"/>
</dbReference>
<proteinExistence type="inferred from homology"/>
<protein>
    <recommendedName>
        <fullName evidence="5">YggT family protein</fullName>
    </recommendedName>
</protein>
<evidence type="ECO:0008006" key="5">
    <source>
        <dbReference type="Google" id="ProtNLM"/>
    </source>
</evidence>
<accession>A0AA48K9J3</accession>
<reference evidence="4" key="1">
    <citation type="journal article" date="2023" name="Int. J. Syst. Evol. Microbiol.">
        <title>Mesoterricola silvestris gen. nov., sp. nov., Mesoterricola sediminis sp. nov., Geothrix oryzae sp. nov., Geothrix edaphica sp. nov., Geothrix rubra sp. nov., and Geothrix limicola sp. nov., six novel members of Acidobacteriota isolated from soils.</title>
        <authorList>
            <person name="Itoh H."/>
            <person name="Sugisawa Y."/>
            <person name="Mise K."/>
            <person name="Xu Z."/>
            <person name="Kuniyasu M."/>
            <person name="Ushijima N."/>
            <person name="Kawano K."/>
            <person name="Kobayashi E."/>
            <person name="Shiratori Y."/>
            <person name="Masuda Y."/>
            <person name="Senoo K."/>
        </authorList>
    </citation>
    <scope>NUCLEOTIDE SEQUENCE [LARGE SCALE GENOMIC DNA]</scope>
    <source>
        <strain evidence="4">W79</strain>
    </source>
</reference>